<sequence length="442" mass="47822">MLQLIHRVIFAVLYLYLCFCNLVITLLGDAPLEQWPACVSLATSPFPTPAPGESSTPNPSGSSNPPTSVSGQLSTFFSFSVSNLNPSSIGGGAGFRHLAGRRGSSETPAVSWGSRTWMTRTLTGTNVGLDLNSMVSSRVGDLGAVDIDLKSGDLVNCWIEYDGSSRVFNISVSYSNLKPGDPLLSFPLDLDQYVKRFHVCRVFRVDPGKHGDSQRPTGWSFSSSFDSIPSAGSTAPPPPTTTLMNPTANSVKSPPPSLAPSSSDTASSSSTSNEYYPEEQDVVIVLKGRTEFLSELSIIGTLRHRNLVRLQGWCHEKGEILLVYDLMFPMVASGRRPIEKEVSGVGKAAAYSNLVEWVWSLHREGRLLMAADPRLEGQFDEAEMRKVLLLKSPIVPRTKPTTTFSTSYLLLSLQDSVSDCNGMITISTSSSGNSFNGDDHIV</sequence>
<dbReference type="PANTHER" id="PTHR27007">
    <property type="match status" value="1"/>
</dbReference>
<comment type="similarity">
    <text evidence="2">Belongs to the leguminous lectin family.</text>
</comment>
<evidence type="ECO:0000313" key="15">
    <source>
        <dbReference type="Proteomes" id="UP001457282"/>
    </source>
</evidence>
<feature type="region of interest" description="Disordered" evidence="11">
    <location>
        <begin position="47"/>
        <end position="69"/>
    </location>
</feature>
<feature type="compositionally biased region" description="Low complexity" evidence="11">
    <location>
        <begin position="259"/>
        <end position="272"/>
    </location>
</feature>
<keyword evidence="5" id="KW-0430">Lectin</keyword>
<evidence type="ECO:0000256" key="11">
    <source>
        <dbReference type="SAM" id="MobiDB-lite"/>
    </source>
</evidence>
<feature type="compositionally biased region" description="Low complexity" evidence="11">
    <location>
        <begin position="54"/>
        <end position="69"/>
    </location>
</feature>
<evidence type="ECO:0000256" key="6">
    <source>
        <dbReference type="ARBA" id="ARBA00022741"/>
    </source>
</evidence>
<feature type="transmembrane region" description="Helical" evidence="12">
    <location>
        <begin position="7"/>
        <end position="28"/>
    </location>
</feature>
<dbReference type="InterPro" id="IPR013320">
    <property type="entry name" value="ConA-like_dom_sf"/>
</dbReference>
<dbReference type="InterPro" id="IPR001220">
    <property type="entry name" value="Legume_lectin_dom"/>
</dbReference>
<dbReference type="Pfam" id="PF00139">
    <property type="entry name" value="Lectin_legB"/>
    <property type="match status" value="1"/>
</dbReference>
<keyword evidence="10" id="KW-0675">Receptor</keyword>
<reference evidence="14 15" key="1">
    <citation type="journal article" date="2023" name="G3 (Bethesda)">
        <title>A chromosome-length genome assembly and annotation of blackberry (Rubus argutus, cv. 'Hillquist').</title>
        <authorList>
            <person name="Bruna T."/>
            <person name="Aryal R."/>
            <person name="Dudchenko O."/>
            <person name="Sargent D.J."/>
            <person name="Mead D."/>
            <person name="Buti M."/>
            <person name="Cavallini A."/>
            <person name="Hytonen T."/>
            <person name="Andres J."/>
            <person name="Pham M."/>
            <person name="Weisz D."/>
            <person name="Mascagni F."/>
            <person name="Usai G."/>
            <person name="Natali L."/>
            <person name="Bassil N."/>
            <person name="Fernandez G.E."/>
            <person name="Lomsadze A."/>
            <person name="Armour M."/>
            <person name="Olukolu B."/>
            <person name="Poorten T."/>
            <person name="Britton C."/>
            <person name="Davik J."/>
            <person name="Ashrafi H."/>
            <person name="Aiden E.L."/>
            <person name="Borodovsky M."/>
            <person name="Worthington M."/>
        </authorList>
    </citation>
    <scope>NUCLEOTIDE SEQUENCE [LARGE SCALE GENOMIC DNA]</scope>
    <source>
        <strain evidence="14">PI 553951</strain>
    </source>
</reference>
<dbReference type="GO" id="GO:0005524">
    <property type="term" value="F:ATP binding"/>
    <property type="evidence" value="ECO:0007669"/>
    <property type="project" value="UniProtKB-KW"/>
</dbReference>
<protein>
    <recommendedName>
        <fullName evidence="13">Legume lectin domain-containing protein</fullName>
    </recommendedName>
</protein>
<evidence type="ECO:0000313" key="14">
    <source>
        <dbReference type="EMBL" id="KAK9920871.1"/>
    </source>
</evidence>
<evidence type="ECO:0000256" key="1">
    <source>
        <dbReference type="ARBA" id="ARBA00004479"/>
    </source>
</evidence>
<organism evidence="14 15">
    <name type="scientific">Rubus argutus</name>
    <name type="common">Southern blackberry</name>
    <dbReference type="NCBI Taxonomy" id="59490"/>
    <lineage>
        <taxon>Eukaryota</taxon>
        <taxon>Viridiplantae</taxon>
        <taxon>Streptophyta</taxon>
        <taxon>Embryophyta</taxon>
        <taxon>Tracheophyta</taxon>
        <taxon>Spermatophyta</taxon>
        <taxon>Magnoliopsida</taxon>
        <taxon>eudicotyledons</taxon>
        <taxon>Gunneridae</taxon>
        <taxon>Pentapetalae</taxon>
        <taxon>rosids</taxon>
        <taxon>fabids</taxon>
        <taxon>Rosales</taxon>
        <taxon>Rosaceae</taxon>
        <taxon>Rosoideae</taxon>
        <taxon>Rosoideae incertae sedis</taxon>
        <taxon>Rubus</taxon>
    </lineage>
</organism>
<keyword evidence="8 12" id="KW-1133">Transmembrane helix</keyword>
<keyword evidence="3 12" id="KW-0812">Transmembrane</keyword>
<dbReference type="Proteomes" id="UP001457282">
    <property type="component" value="Unassembled WGS sequence"/>
</dbReference>
<keyword evidence="4" id="KW-0732">Signal</keyword>
<evidence type="ECO:0000256" key="7">
    <source>
        <dbReference type="ARBA" id="ARBA00022840"/>
    </source>
</evidence>
<dbReference type="Gene3D" id="2.60.120.200">
    <property type="match status" value="1"/>
</dbReference>
<dbReference type="Gene3D" id="3.30.200.20">
    <property type="entry name" value="Phosphorylase Kinase, domain 1"/>
    <property type="match status" value="1"/>
</dbReference>
<comment type="caution">
    <text evidence="14">The sequence shown here is derived from an EMBL/GenBank/DDBJ whole genome shotgun (WGS) entry which is preliminary data.</text>
</comment>
<gene>
    <name evidence="14" type="ORF">M0R45_029410</name>
</gene>
<dbReference type="InterPro" id="IPR011009">
    <property type="entry name" value="Kinase-like_dom_sf"/>
</dbReference>
<evidence type="ECO:0000259" key="13">
    <source>
        <dbReference type="Pfam" id="PF00139"/>
    </source>
</evidence>
<name>A0AAW1WAH2_RUBAR</name>
<dbReference type="InterPro" id="IPR050528">
    <property type="entry name" value="L-type_Lectin-RKs"/>
</dbReference>
<evidence type="ECO:0000256" key="2">
    <source>
        <dbReference type="ARBA" id="ARBA00007606"/>
    </source>
</evidence>
<evidence type="ECO:0000256" key="8">
    <source>
        <dbReference type="ARBA" id="ARBA00022989"/>
    </source>
</evidence>
<proteinExistence type="inferred from homology"/>
<dbReference type="GO" id="GO:0016020">
    <property type="term" value="C:membrane"/>
    <property type="evidence" value="ECO:0007669"/>
    <property type="project" value="UniProtKB-SubCell"/>
</dbReference>
<dbReference type="AlphaFoldDB" id="A0AAW1WAH2"/>
<dbReference type="SUPFAM" id="SSF56112">
    <property type="entry name" value="Protein kinase-like (PK-like)"/>
    <property type="match status" value="1"/>
</dbReference>
<feature type="compositionally biased region" description="Low complexity" evidence="11">
    <location>
        <begin position="220"/>
        <end position="234"/>
    </location>
</feature>
<evidence type="ECO:0000256" key="10">
    <source>
        <dbReference type="ARBA" id="ARBA00023170"/>
    </source>
</evidence>
<feature type="domain" description="Legume lectin" evidence="13">
    <location>
        <begin position="124"/>
        <end position="227"/>
    </location>
</feature>
<evidence type="ECO:0000256" key="4">
    <source>
        <dbReference type="ARBA" id="ARBA00022729"/>
    </source>
</evidence>
<dbReference type="EMBL" id="JBEDUW010000006">
    <property type="protein sequence ID" value="KAK9920871.1"/>
    <property type="molecule type" value="Genomic_DNA"/>
</dbReference>
<dbReference type="SUPFAM" id="SSF49899">
    <property type="entry name" value="Concanavalin A-like lectins/glucanases"/>
    <property type="match status" value="1"/>
</dbReference>
<keyword evidence="15" id="KW-1185">Reference proteome</keyword>
<keyword evidence="9 12" id="KW-0472">Membrane</keyword>
<evidence type="ECO:0000256" key="3">
    <source>
        <dbReference type="ARBA" id="ARBA00022692"/>
    </source>
</evidence>
<evidence type="ECO:0000256" key="5">
    <source>
        <dbReference type="ARBA" id="ARBA00022734"/>
    </source>
</evidence>
<keyword evidence="7" id="KW-0067">ATP-binding</keyword>
<accession>A0AAW1WAH2</accession>
<keyword evidence="6" id="KW-0547">Nucleotide-binding</keyword>
<comment type="subcellular location">
    <subcellularLocation>
        <location evidence="1">Membrane</location>
        <topology evidence="1">Single-pass type I membrane protein</topology>
    </subcellularLocation>
</comment>
<dbReference type="GO" id="GO:0030246">
    <property type="term" value="F:carbohydrate binding"/>
    <property type="evidence" value="ECO:0007669"/>
    <property type="project" value="UniProtKB-KW"/>
</dbReference>
<evidence type="ECO:0000256" key="12">
    <source>
        <dbReference type="SAM" id="Phobius"/>
    </source>
</evidence>
<feature type="region of interest" description="Disordered" evidence="11">
    <location>
        <begin position="208"/>
        <end position="274"/>
    </location>
</feature>
<evidence type="ECO:0000256" key="9">
    <source>
        <dbReference type="ARBA" id="ARBA00023136"/>
    </source>
</evidence>